<dbReference type="OMA" id="YINAKLY"/>
<organism evidence="1 2">
    <name type="scientific">Aspergillus calidoustus</name>
    <dbReference type="NCBI Taxonomy" id="454130"/>
    <lineage>
        <taxon>Eukaryota</taxon>
        <taxon>Fungi</taxon>
        <taxon>Dikarya</taxon>
        <taxon>Ascomycota</taxon>
        <taxon>Pezizomycotina</taxon>
        <taxon>Eurotiomycetes</taxon>
        <taxon>Eurotiomycetidae</taxon>
        <taxon>Eurotiales</taxon>
        <taxon>Aspergillaceae</taxon>
        <taxon>Aspergillus</taxon>
        <taxon>Aspergillus subgen. Nidulantes</taxon>
    </lineage>
</organism>
<dbReference type="EMBL" id="CDMC01000013">
    <property type="protein sequence ID" value="CEL09326.1"/>
    <property type="molecule type" value="Genomic_DNA"/>
</dbReference>
<dbReference type="Proteomes" id="UP000054771">
    <property type="component" value="Unassembled WGS sequence"/>
</dbReference>
<dbReference type="Pfam" id="PF09351">
    <property type="entry name" value="DUF1993"/>
    <property type="match status" value="1"/>
</dbReference>
<dbReference type="SUPFAM" id="SSF109854">
    <property type="entry name" value="DinB/YfiT-like putative metalloenzymes"/>
    <property type="match status" value="1"/>
</dbReference>
<protein>
    <recommendedName>
        <fullName evidence="3">DUF1993 domain-containing protein</fullName>
    </recommendedName>
</protein>
<keyword evidence="2" id="KW-1185">Reference proteome</keyword>
<reference evidence="2" key="1">
    <citation type="journal article" date="2016" name="Genome Announc.">
        <title>Draft genome sequences of fungus Aspergillus calidoustus.</title>
        <authorList>
            <person name="Horn F."/>
            <person name="Linde J."/>
            <person name="Mattern D.J."/>
            <person name="Walther G."/>
            <person name="Guthke R."/>
            <person name="Scherlach K."/>
            <person name="Martin K."/>
            <person name="Brakhage A.A."/>
            <person name="Petzke L."/>
            <person name="Valiante V."/>
        </authorList>
    </citation>
    <scope>NUCLEOTIDE SEQUENCE [LARGE SCALE GENOMIC DNA]</scope>
    <source>
        <strain evidence="2">SF006504</strain>
    </source>
</reference>
<evidence type="ECO:0000313" key="1">
    <source>
        <dbReference type="EMBL" id="CEL09326.1"/>
    </source>
</evidence>
<dbReference type="PANTHER" id="PTHR36922:SF1">
    <property type="entry name" value="DUF1993 DOMAIN-CONTAINING PROTEIN"/>
    <property type="match status" value="1"/>
</dbReference>
<dbReference type="STRING" id="454130.A0A0U5GF07"/>
<name>A0A0U5GF07_ASPCI</name>
<sequence>MTSPFPIFANGLRTLKFDLQKAEEHAKSNNISLDTLITARLIDDMQPLAFQVLAVHNTVHKVLARAKNIEPASLDAGDKSFEDFYKRIDSILAELEKTDIAALEGNKDKTFKTPAAGREPVFTVEEYGVAFGVPNFFFHLVTAYDILRAQGIPLGKKDYLGSFLDTVSAK</sequence>
<dbReference type="InterPro" id="IPR018531">
    <property type="entry name" value="DUF1993"/>
</dbReference>
<dbReference type="AlphaFoldDB" id="A0A0U5GF07"/>
<dbReference type="PANTHER" id="PTHR36922">
    <property type="entry name" value="BLL2446 PROTEIN"/>
    <property type="match status" value="1"/>
</dbReference>
<dbReference type="OrthoDB" id="3724345at2759"/>
<dbReference type="InterPro" id="IPR034660">
    <property type="entry name" value="DinB/YfiT-like"/>
</dbReference>
<proteinExistence type="predicted"/>
<evidence type="ECO:0000313" key="2">
    <source>
        <dbReference type="Proteomes" id="UP000054771"/>
    </source>
</evidence>
<evidence type="ECO:0008006" key="3">
    <source>
        <dbReference type="Google" id="ProtNLM"/>
    </source>
</evidence>
<gene>
    <name evidence="1" type="ORF">ASPCAL12464</name>
</gene>
<accession>A0A0U5GF07</accession>
<dbReference type="Gene3D" id="1.20.120.450">
    <property type="entry name" value="dinb family like domain"/>
    <property type="match status" value="1"/>
</dbReference>